<dbReference type="Proteomes" id="UP000006729">
    <property type="component" value="Chromosome 4"/>
</dbReference>
<dbReference type="EMBL" id="CM009293">
    <property type="protein sequence ID" value="KAI9395593.1"/>
    <property type="molecule type" value="Genomic_DNA"/>
</dbReference>
<evidence type="ECO:0000313" key="1">
    <source>
        <dbReference type="EMBL" id="KAI9395593.1"/>
    </source>
</evidence>
<organism evidence="1 2">
    <name type="scientific">Populus trichocarpa</name>
    <name type="common">Western balsam poplar</name>
    <name type="synonym">Populus balsamifera subsp. trichocarpa</name>
    <dbReference type="NCBI Taxonomy" id="3694"/>
    <lineage>
        <taxon>Eukaryota</taxon>
        <taxon>Viridiplantae</taxon>
        <taxon>Streptophyta</taxon>
        <taxon>Embryophyta</taxon>
        <taxon>Tracheophyta</taxon>
        <taxon>Spermatophyta</taxon>
        <taxon>Magnoliopsida</taxon>
        <taxon>eudicotyledons</taxon>
        <taxon>Gunneridae</taxon>
        <taxon>Pentapetalae</taxon>
        <taxon>rosids</taxon>
        <taxon>fabids</taxon>
        <taxon>Malpighiales</taxon>
        <taxon>Salicaceae</taxon>
        <taxon>Saliceae</taxon>
        <taxon>Populus</taxon>
    </lineage>
</organism>
<proteinExistence type="predicted"/>
<gene>
    <name evidence="1" type="ORF">POPTR_004G000150v4</name>
</gene>
<comment type="caution">
    <text evidence="1">The sequence shown here is derived from an EMBL/GenBank/DDBJ whole genome shotgun (WGS) entry which is preliminary data.</text>
</comment>
<name>A0ACC0T2R6_POPTR</name>
<sequence length="294" mass="34556">MPSNPSWTWRKLLQSRDWCRGWFTVNIGNGSSTFLWYDYWLPEGKRFIDMHTLRTLTATGLPWNARVSSIINEGHWNFPMHITGLHASWQSIVFHPKPQLEDHCVWKGNSTGNFSIRSAWDLLRDKRPLNNIHLLLWFKGHIPRQSFILWLAGLGRLRTMDRLHSAEIIRNRTCILCGLHTETHAHLFFECPTSKTVWRTVNARANIYWPCCTWPNILQWGSANYYRKDDITHLIARFLLSATVYLLWFEHNKRIFNNQYLTATNIAEEVFQQVRTQLTTMQFSGAIPTAICNI</sequence>
<evidence type="ECO:0000313" key="2">
    <source>
        <dbReference type="Proteomes" id="UP000006729"/>
    </source>
</evidence>
<protein>
    <submittedName>
        <fullName evidence="1">Uncharacterized protein</fullName>
    </submittedName>
</protein>
<accession>A0ACC0T2R6</accession>
<keyword evidence="2" id="KW-1185">Reference proteome</keyword>
<reference evidence="1 2" key="1">
    <citation type="journal article" date="2006" name="Science">
        <title>The genome of black cottonwood, Populus trichocarpa (Torr. &amp; Gray).</title>
        <authorList>
            <person name="Tuskan G.A."/>
            <person name="Difazio S."/>
            <person name="Jansson S."/>
            <person name="Bohlmann J."/>
            <person name="Grigoriev I."/>
            <person name="Hellsten U."/>
            <person name="Putnam N."/>
            <person name="Ralph S."/>
            <person name="Rombauts S."/>
            <person name="Salamov A."/>
            <person name="Schein J."/>
            <person name="Sterck L."/>
            <person name="Aerts A."/>
            <person name="Bhalerao R.R."/>
            <person name="Bhalerao R.P."/>
            <person name="Blaudez D."/>
            <person name="Boerjan W."/>
            <person name="Brun A."/>
            <person name="Brunner A."/>
            <person name="Busov V."/>
            <person name="Campbell M."/>
            <person name="Carlson J."/>
            <person name="Chalot M."/>
            <person name="Chapman J."/>
            <person name="Chen G.L."/>
            <person name="Cooper D."/>
            <person name="Coutinho P.M."/>
            <person name="Couturier J."/>
            <person name="Covert S."/>
            <person name="Cronk Q."/>
            <person name="Cunningham R."/>
            <person name="Davis J."/>
            <person name="Degroeve S."/>
            <person name="Dejardin A."/>
            <person name="Depamphilis C."/>
            <person name="Detter J."/>
            <person name="Dirks B."/>
            <person name="Dubchak I."/>
            <person name="Duplessis S."/>
            <person name="Ehlting J."/>
            <person name="Ellis B."/>
            <person name="Gendler K."/>
            <person name="Goodstein D."/>
            <person name="Gribskov M."/>
            <person name="Grimwood J."/>
            <person name="Groover A."/>
            <person name="Gunter L."/>
            <person name="Hamberger B."/>
            <person name="Heinze B."/>
            <person name="Helariutta Y."/>
            <person name="Henrissat B."/>
            <person name="Holligan D."/>
            <person name="Holt R."/>
            <person name="Huang W."/>
            <person name="Islam-Faridi N."/>
            <person name="Jones S."/>
            <person name="Jones-Rhoades M."/>
            <person name="Jorgensen R."/>
            <person name="Joshi C."/>
            <person name="Kangasjarvi J."/>
            <person name="Karlsson J."/>
            <person name="Kelleher C."/>
            <person name="Kirkpatrick R."/>
            <person name="Kirst M."/>
            <person name="Kohler A."/>
            <person name="Kalluri U."/>
            <person name="Larimer F."/>
            <person name="Leebens-Mack J."/>
            <person name="Leple J.C."/>
            <person name="Locascio P."/>
            <person name="Lou Y."/>
            <person name="Lucas S."/>
            <person name="Martin F."/>
            <person name="Montanini B."/>
            <person name="Napoli C."/>
            <person name="Nelson D.R."/>
            <person name="Nelson C."/>
            <person name="Nieminen K."/>
            <person name="Nilsson O."/>
            <person name="Pereda V."/>
            <person name="Peter G."/>
            <person name="Philippe R."/>
            <person name="Pilate G."/>
            <person name="Poliakov A."/>
            <person name="Razumovskaya J."/>
            <person name="Richardson P."/>
            <person name="Rinaldi C."/>
            <person name="Ritland K."/>
            <person name="Rouze P."/>
            <person name="Ryaboy D."/>
            <person name="Schmutz J."/>
            <person name="Schrader J."/>
            <person name="Segerman B."/>
            <person name="Shin H."/>
            <person name="Siddiqui A."/>
            <person name="Sterky F."/>
            <person name="Terry A."/>
            <person name="Tsai C.J."/>
            <person name="Uberbacher E."/>
            <person name="Unneberg P."/>
            <person name="Vahala J."/>
            <person name="Wall K."/>
            <person name="Wessler S."/>
            <person name="Yang G."/>
            <person name="Yin T."/>
            <person name="Douglas C."/>
            <person name="Marra M."/>
            <person name="Sandberg G."/>
            <person name="Van de Peer Y."/>
            <person name="Rokhsar D."/>
        </authorList>
    </citation>
    <scope>NUCLEOTIDE SEQUENCE [LARGE SCALE GENOMIC DNA]</scope>
    <source>
        <strain evidence="2">cv. Nisqually</strain>
    </source>
</reference>